<dbReference type="SMART" id="SM00409">
    <property type="entry name" value="IG"/>
    <property type="match status" value="1"/>
</dbReference>
<dbReference type="SUPFAM" id="SSF48726">
    <property type="entry name" value="Immunoglobulin"/>
    <property type="match status" value="1"/>
</dbReference>
<name>A0A3Q1F5P8_9TELE</name>
<evidence type="ECO:0000259" key="1">
    <source>
        <dbReference type="PROSITE" id="PS50835"/>
    </source>
</evidence>
<protein>
    <recommendedName>
        <fullName evidence="1">Ig-like domain-containing protein</fullName>
    </recommendedName>
</protein>
<dbReference type="InterPro" id="IPR013098">
    <property type="entry name" value="Ig_I-set"/>
</dbReference>
<evidence type="ECO:0000313" key="2">
    <source>
        <dbReference type="Ensembl" id="ENSAPOP00000012218.1"/>
    </source>
</evidence>
<dbReference type="STRING" id="80966.ENSAPOP00000012218"/>
<dbReference type="InterPro" id="IPR003598">
    <property type="entry name" value="Ig_sub2"/>
</dbReference>
<dbReference type="InParanoid" id="A0A3Q1F5P8"/>
<evidence type="ECO:0000313" key="3">
    <source>
        <dbReference type="Proteomes" id="UP000257200"/>
    </source>
</evidence>
<reference evidence="2" key="1">
    <citation type="submission" date="2025-08" db="UniProtKB">
        <authorList>
            <consortium name="Ensembl"/>
        </authorList>
    </citation>
    <scope>IDENTIFICATION</scope>
</reference>
<dbReference type="InterPro" id="IPR007110">
    <property type="entry name" value="Ig-like_dom"/>
</dbReference>
<dbReference type="PROSITE" id="PS50835">
    <property type="entry name" value="IG_LIKE"/>
    <property type="match status" value="1"/>
</dbReference>
<dbReference type="GeneTree" id="ENSGT01110000267173"/>
<dbReference type="AlphaFoldDB" id="A0A3Q1F5P8"/>
<dbReference type="Gene3D" id="2.60.40.10">
    <property type="entry name" value="Immunoglobulins"/>
    <property type="match status" value="1"/>
</dbReference>
<dbReference type="PANTHER" id="PTHR47633">
    <property type="entry name" value="IMMUNOGLOBULIN"/>
    <property type="match status" value="1"/>
</dbReference>
<dbReference type="InterPro" id="IPR003599">
    <property type="entry name" value="Ig_sub"/>
</dbReference>
<dbReference type="CDD" id="cd00096">
    <property type="entry name" value="Ig"/>
    <property type="match status" value="1"/>
</dbReference>
<reference evidence="2" key="2">
    <citation type="submission" date="2025-09" db="UniProtKB">
        <authorList>
            <consortium name="Ensembl"/>
        </authorList>
    </citation>
    <scope>IDENTIFICATION</scope>
</reference>
<dbReference type="Ensembl" id="ENSAPOT00000020042.1">
    <property type="protein sequence ID" value="ENSAPOP00000012218.1"/>
    <property type="gene ID" value="ENSAPOG00000014905.1"/>
</dbReference>
<dbReference type="Proteomes" id="UP000257200">
    <property type="component" value="Unplaced"/>
</dbReference>
<dbReference type="InterPro" id="IPR013783">
    <property type="entry name" value="Ig-like_fold"/>
</dbReference>
<dbReference type="InterPro" id="IPR036179">
    <property type="entry name" value="Ig-like_dom_sf"/>
</dbReference>
<dbReference type="Pfam" id="PF07679">
    <property type="entry name" value="I-set"/>
    <property type="match status" value="1"/>
</dbReference>
<accession>A0A3Q1F5P8</accession>
<proteinExistence type="predicted"/>
<organism evidence="2 3">
    <name type="scientific">Acanthochromis polyacanthus</name>
    <name type="common">spiny chromis</name>
    <dbReference type="NCBI Taxonomy" id="80966"/>
    <lineage>
        <taxon>Eukaryota</taxon>
        <taxon>Metazoa</taxon>
        <taxon>Chordata</taxon>
        <taxon>Craniata</taxon>
        <taxon>Vertebrata</taxon>
        <taxon>Euteleostomi</taxon>
        <taxon>Actinopterygii</taxon>
        <taxon>Neopterygii</taxon>
        <taxon>Teleostei</taxon>
        <taxon>Neoteleostei</taxon>
        <taxon>Acanthomorphata</taxon>
        <taxon>Ovalentaria</taxon>
        <taxon>Pomacentridae</taxon>
        <taxon>Acanthochromis</taxon>
    </lineage>
</organism>
<keyword evidence="3" id="KW-1185">Reference proteome</keyword>
<sequence>MSWKSKVGSSLCLHLVSENPAKYCSVTLERFALDTHLVVGKPGEMECKVSGSAPLTTSWFHNGVKKRSLKEPASGSLQKLNLTTHLFYLNPEPPSFMEPVTVSEGEKLSLKCHVNGSPPLNIQWMKDRRELKSSGNTRITFVGGTASLEVSPVSKTDAGDYLCKASNATGSDFCKSRVTVQGNDLMWQLYTHLYETFADTGAKTAPTEATAPTAAAPVKRLDNLFFIEEPKNVSVMESKETSGHFLRQHSKIPRDAHVCSFVLQRTPRPSLLRSEATRSRV</sequence>
<dbReference type="SMART" id="SM00408">
    <property type="entry name" value="IGc2"/>
    <property type="match status" value="1"/>
</dbReference>
<feature type="domain" description="Ig-like" evidence="1">
    <location>
        <begin position="91"/>
        <end position="179"/>
    </location>
</feature>